<dbReference type="OrthoDB" id="307577at2"/>
<dbReference type="PROSITE" id="PS51257">
    <property type="entry name" value="PROKAR_LIPOPROTEIN"/>
    <property type="match status" value="1"/>
</dbReference>
<dbReference type="InterPro" id="IPR032675">
    <property type="entry name" value="LRR_dom_sf"/>
</dbReference>
<accession>A0A0G4K4L4</accession>
<dbReference type="Pfam" id="PF13306">
    <property type="entry name" value="LRR_5"/>
    <property type="match status" value="1"/>
</dbReference>
<sequence length="223" mass="24705">MKNIVVLLILMIITCSCKYKIISPFDGFSDGIYDNNSNKNLYIIDANATEADIKDALQKNRNTTGKNIIVIEGYIGANSKIFDNIKNALKNETNVELDLSKAVMESNYIYTLENSLFVTTVYFASSQKIIANFFKGCTSLVNVQLPSLLLIIDNSSFENCNSLKNIEYLGTSPNTIAGTPFAGTVKPSDLYLPNVTKDPGDGRWKNFLGVTWVNIHYGVSMPE</sequence>
<dbReference type="Gene3D" id="3.80.10.10">
    <property type="entry name" value="Ribonuclease Inhibitor"/>
    <property type="match status" value="1"/>
</dbReference>
<dbReference type="Proteomes" id="UP000043763">
    <property type="component" value="Unassembled WGS sequence"/>
</dbReference>
<protein>
    <recommendedName>
        <fullName evidence="3">Cell surface protein</fullName>
    </recommendedName>
</protein>
<dbReference type="RefSeq" id="WP_048593486.1">
    <property type="nucleotide sequence ID" value="NZ_CVLB01000001.1"/>
</dbReference>
<proteinExistence type="predicted"/>
<evidence type="ECO:0000313" key="1">
    <source>
        <dbReference type="EMBL" id="CRF31742.1"/>
    </source>
</evidence>
<evidence type="ECO:0008006" key="3">
    <source>
        <dbReference type="Google" id="ProtNLM"/>
    </source>
</evidence>
<keyword evidence="2" id="KW-1185">Reference proteome</keyword>
<dbReference type="EMBL" id="CVLB01000001">
    <property type="protein sequence ID" value="CRF31742.1"/>
    <property type="molecule type" value="Genomic_DNA"/>
</dbReference>
<gene>
    <name evidence="1" type="ORF">BRSU_0341</name>
</gene>
<name>A0A0G4K4L4_9SPIR</name>
<evidence type="ECO:0000313" key="2">
    <source>
        <dbReference type="Proteomes" id="UP000043763"/>
    </source>
</evidence>
<organism evidence="1 2">
    <name type="scientific">Brachyspira suanatina</name>
    <dbReference type="NCBI Taxonomy" id="381802"/>
    <lineage>
        <taxon>Bacteria</taxon>
        <taxon>Pseudomonadati</taxon>
        <taxon>Spirochaetota</taxon>
        <taxon>Spirochaetia</taxon>
        <taxon>Brachyspirales</taxon>
        <taxon>Brachyspiraceae</taxon>
        <taxon>Brachyspira</taxon>
    </lineage>
</organism>
<reference evidence="2" key="1">
    <citation type="submission" date="2015-04" db="EMBL/GenBank/DDBJ databases">
        <authorList>
            <person name="Mushtaq Mamoona"/>
        </authorList>
    </citation>
    <scope>NUCLEOTIDE SEQUENCE [LARGE SCALE GENOMIC DNA]</scope>
    <source>
        <strain evidence="2">AN4859/03</strain>
    </source>
</reference>
<dbReference type="AlphaFoldDB" id="A0A0G4K4L4"/>
<dbReference type="InterPro" id="IPR026906">
    <property type="entry name" value="LRR_5"/>
</dbReference>